<protein>
    <submittedName>
        <fullName evidence="2">Histone H3.v1 isoform X1</fullName>
    </submittedName>
</protein>
<proteinExistence type="predicted"/>
<name>A0A6P7SB06_9MOLL</name>
<reference evidence="2" key="1">
    <citation type="submission" date="2025-08" db="UniProtKB">
        <authorList>
            <consortium name="RefSeq"/>
        </authorList>
    </citation>
    <scope>IDENTIFICATION</scope>
</reference>
<gene>
    <name evidence="2" type="primary">LOC115210915</name>
</gene>
<evidence type="ECO:0000313" key="1">
    <source>
        <dbReference type="Proteomes" id="UP000515154"/>
    </source>
</evidence>
<dbReference type="KEGG" id="osn:115210915"/>
<accession>A0A6P7SB06</accession>
<sequence>MAGQEGKITYVNNDDTDCIKKIKEKTGITAGPDAKVKGDRKEDSGDKEVKTDDQSKKDEANKTKDKNDDLVGEDKMFKKPTKRLGDTPLDLTVSTSKKKKDDGLQNSTDMQNSNLMYNEEDEDEDEEEDEDEDEDEEDEEDEEDDEEEDEEDEEEEAEEET</sequence>
<dbReference type="Proteomes" id="UP000515154">
    <property type="component" value="Linkage group LG1"/>
</dbReference>
<dbReference type="AlphaFoldDB" id="A0A6P7SB06"/>
<evidence type="ECO:0000313" key="2">
    <source>
        <dbReference type="RefSeq" id="XP_029635559.1"/>
    </source>
</evidence>
<organism evidence="1 2">
    <name type="scientific">Octopus sinensis</name>
    <name type="common">East Asian common octopus</name>
    <dbReference type="NCBI Taxonomy" id="2607531"/>
    <lineage>
        <taxon>Eukaryota</taxon>
        <taxon>Metazoa</taxon>
        <taxon>Spiralia</taxon>
        <taxon>Lophotrochozoa</taxon>
        <taxon>Mollusca</taxon>
        <taxon>Cephalopoda</taxon>
        <taxon>Coleoidea</taxon>
        <taxon>Octopodiformes</taxon>
        <taxon>Octopoda</taxon>
        <taxon>Incirrata</taxon>
        <taxon>Octopodidae</taxon>
        <taxon>Octopus</taxon>
    </lineage>
</organism>
<keyword evidence="1" id="KW-1185">Reference proteome</keyword>
<dbReference type="RefSeq" id="XP_029635559.1">
    <property type="nucleotide sequence ID" value="XM_029779699.2"/>
</dbReference>